<evidence type="ECO:0000313" key="2">
    <source>
        <dbReference type="EMBL" id="EYE97249.1"/>
    </source>
</evidence>
<keyword evidence="1" id="KW-0812">Transmembrane</keyword>
<name>A0A017SKT0_ASPRC</name>
<sequence length="57" mass="6445">MIKETKKKAGSLPYIQIGESMDSQAASERSRFDLLLLVVFLSLICYCLLLPPDKKNQ</sequence>
<dbReference type="GeneID" id="63696446"/>
<evidence type="ECO:0000256" key="1">
    <source>
        <dbReference type="SAM" id="Phobius"/>
    </source>
</evidence>
<feature type="transmembrane region" description="Helical" evidence="1">
    <location>
        <begin position="34"/>
        <end position="51"/>
    </location>
</feature>
<keyword evidence="1" id="KW-0472">Membrane</keyword>
<evidence type="ECO:0000313" key="3">
    <source>
        <dbReference type="Proteomes" id="UP000019804"/>
    </source>
</evidence>
<dbReference type="HOGENOM" id="CLU_2996173_0_0_1"/>
<dbReference type="RefSeq" id="XP_040640937.1">
    <property type="nucleotide sequence ID" value="XM_040781322.1"/>
</dbReference>
<dbReference type="EMBL" id="KK088416">
    <property type="protein sequence ID" value="EYE97249.1"/>
    <property type="molecule type" value="Genomic_DNA"/>
</dbReference>
<protein>
    <submittedName>
        <fullName evidence="2">Uncharacterized protein</fullName>
    </submittedName>
</protein>
<proteinExistence type="predicted"/>
<gene>
    <name evidence="2" type="ORF">EURHEDRAFT_410293</name>
</gene>
<accession>A0A017SKT0</accession>
<organism evidence="2 3">
    <name type="scientific">Aspergillus ruber (strain CBS 135680)</name>
    <dbReference type="NCBI Taxonomy" id="1388766"/>
    <lineage>
        <taxon>Eukaryota</taxon>
        <taxon>Fungi</taxon>
        <taxon>Dikarya</taxon>
        <taxon>Ascomycota</taxon>
        <taxon>Pezizomycotina</taxon>
        <taxon>Eurotiomycetes</taxon>
        <taxon>Eurotiomycetidae</taxon>
        <taxon>Eurotiales</taxon>
        <taxon>Aspergillaceae</taxon>
        <taxon>Aspergillus</taxon>
        <taxon>Aspergillus subgen. Aspergillus</taxon>
    </lineage>
</organism>
<dbReference type="AlphaFoldDB" id="A0A017SKT0"/>
<reference evidence="3" key="1">
    <citation type="journal article" date="2014" name="Nat. Commun.">
        <title>Genomic adaptations of the halophilic Dead Sea filamentous fungus Eurotium rubrum.</title>
        <authorList>
            <person name="Kis-Papo T."/>
            <person name="Weig A.R."/>
            <person name="Riley R."/>
            <person name="Persoh D."/>
            <person name="Salamov A."/>
            <person name="Sun H."/>
            <person name="Lipzen A."/>
            <person name="Wasser S.P."/>
            <person name="Rambold G."/>
            <person name="Grigoriev I.V."/>
            <person name="Nevo E."/>
        </authorList>
    </citation>
    <scope>NUCLEOTIDE SEQUENCE [LARGE SCALE GENOMIC DNA]</scope>
    <source>
        <strain evidence="3">CBS 135680</strain>
    </source>
</reference>
<keyword evidence="1" id="KW-1133">Transmembrane helix</keyword>
<dbReference type="Proteomes" id="UP000019804">
    <property type="component" value="Unassembled WGS sequence"/>
</dbReference>
<keyword evidence="3" id="KW-1185">Reference proteome</keyword>